<dbReference type="InterPro" id="IPR007498">
    <property type="entry name" value="PqiA-like"/>
</dbReference>
<keyword evidence="1" id="KW-1133">Transmembrane helix</keyword>
<keyword evidence="1" id="KW-0472">Membrane</keyword>
<evidence type="ECO:0000313" key="3">
    <source>
        <dbReference type="Proteomes" id="UP001497493"/>
    </source>
</evidence>
<sequence length="210" mass="22388">MGDRMPPGRGPAPLIVCHQCDLVQREIPLTPGAAALCRRCGALLYRSPPGGLDRPLALLAAAAILFLLANAFPIVAIESQGTSTATTLLGAVATLWAEGMPLIAGLVLFTTFLAPAFEIFSLFALLLAFRRGRPGARLAVALRWVLATRPWSMTEVFLLGVLVSVVKLSHLAHVVPGVALWSWGLLIGLFTAALATFDPHGLWARLPLRQ</sequence>
<evidence type="ECO:0000256" key="1">
    <source>
        <dbReference type="SAM" id="Phobius"/>
    </source>
</evidence>
<feature type="transmembrane region" description="Helical" evidence="1">
    <location>
        <begin position="178"/>
        <end position="197"/>
    </location>
</feature>
<evidence type="ECO:0000313" key="2">
    <source>
        <dbReference type="EMBL" id="CAL1241041.1"/>
    </source>
</evidence>
<dbReference type="EMBL" id="OZ026884">
    <property type="protein sequence ID" value="CAL1241041.1"/>
    <property type="molecule type" value="Genomic_DNA"/>
</dbReference>
<keyword evidence="1" id="KW-0812">Transmembrane</keyword>
<dbReference type="RefSeq" id="WP_348757576.1">
    <property type="nucleotide sequence ID" value="NZ_OZ026884.1"/>
</dbReference>
<keyword evidence="3" id="KW-1185">Reference proteome</keyword>
<accession>A0ABM9NK96</accession>
<proteinExistence type="predicted"/>
<dbReference type="Pfam" id="PF04403">
    <property type="entry name" value="PqiA"/>
    <property type="match status" value="1"/>
</dbReference>
<reference evidence="2 3" key="1">
    <citation type="submission" date="2024-04" db="EMBL/GenBank/DDBJ databases">
        <authorList>
            <person name="Cremers G."/>
        </authorList>
    </citation>
    <scope>NUCLEOTIDE SEQUENCE [LARGE SCALE GENOMIC DNA]</scope>
    <source>
        <strain evidence="2">MeCH1-AG</strain>
    </source>
</reference>
<dbReference type="Proteomes" id="UP001497493">
    <property type="component" value="Chromosome"/>
</dbReference>
<protein>
    <submittedName>
        <fullName evidence="2">Paraquat-inducible protein A</fullName>
    </submittedName>
</protein>
<name>A0ABM9NK96_9GAMM</name>
<feature type="transmembrane region" description="Helical" evidence="1">
    <location>
        <begin position="102"/>
        <end position="129"/>
    </location>
</feature>
<gene>
    <name evidence="2" type="ORF">MECH1_V1_2265</name>
</gene>
<feature type="transmembrane region" description="Helical" evidence="1">
    <location>
        <begin position="56"/>
        <end position="77"/>
    </location>
</feature>
<organism evidence="2 3">
    <name type="scientific">Candidatus Methylocalor cossyra</name>
    <dbReference type="NCBI Taxonomy" id="3108543"/>
    <lineage>
        <taxon>Bacteria</taxon>
        <taxon>Pseudomonadati</taxon>
        <taxon>Pseudomonadota</taxon>
        <taxon>Gammaproteobacteria</taxon>
        <taxon>Methylococcales</taxon>
        <taxon>Methylococcaceae</taxon>
        <taxon>Candidatus Methylocalor</taxon>
    </lineage>
</organism>